<dbReference type="Pfam" id="PF00208">
    <property type="entry name" value="ELFV_dehydrog"/>
    <property type="match status" value="1"/>
</dbReference>
<accession>A0ABD2GE55</accession>
<evidence type="ECO:0000256" key="1">
    <source>
        <dbReference type="ARBA" id="ARBA00023002"/>
    </source>
</evidence>
<reference evidence="3 4" key="1">
    <citation type="journal article" date="2022" name="G3 (Bethesda)">
        <title>Evaluating Illumina-, Nanopore-, and PacBio-based genome assembly strategies with the bald notothen, Trematomus borchgrevinki.</title>
        <authorList>
            <person name="Rayamajhi N."/>
            <person name="Cheng C.C."/>
            <person name="Catchen J.M."/>
        </authorList>
    </citation>
    <scope>NUCLEOTIDE SEQUENCE [LARGE SCALE GENOMIC DNA]</scope>
    <source>
        <strain evidence="3">AGRC-2024</strain>
    </source>
</reference>
<organism evidence="3 4">
    <name type="scientific">Pagothenia borchgrevinki</name>
    <name type="common">Bald rockcod</name>
    <name type="synonym">Trematomus borchgrevinki</name>
    <dbReference type="NCBI Taxonomy" id="8213"/>
    <lineage>
        <taxon>Eukaryota</taxon>
        <taxon>Metazoa</taxon>
        <taxon>Chordata</taxon>
        <taxon>Craniata</taxon>
        <taxon>Vertebrata</taxon>
        <taxon>Euteleostomi</taxon>
        <taxon>Actinopterygii</taxon>
        <taxon>Neopterygii</taxon>
        <taxon>Teleostei</taxon>
        <taxon>Neoteleostei</taxon>
        <taxon>Acanthomorphata</taxon>
        <taxon>Eupercaria</taxon>
        <taxon>Perciformes</taxon>
        <taxon>Notothenioidei</taxon>
        <taxon>Nototheniidae</taxon>
        <taxon>Pagothenia</taxon>
    </lineage>
</organism>
<reference evidence="3 4" key="2">
    <citation type="journal article" date="2024" name="G3 (Bethesda)">
        <title>The genome of the cryopelagic Antarctic bald notothen, Trematomus borchgrevinki.</title>
        <authorList>
            <person name="Rayamajhi N."/>
            <person name="Rivera-Colon A.G."/>
            <person name="Minhas B.F."/>
            <person name="Cheng C.C."/>
            <person name="Catchen J.M."/>
        </authorList>
    </citation>
    <scope>NUCLEOTIDE SEQUENCE [LARGE SCALE GENOMIC DNA]</scope>
    <source>
        <strain evidence="3">AGRC-2024</strain>
    </source>
</reference>
<dbReference type="GO" id="GO:0016491">
    <property type="term" value="F:oxidoreductase activity"/>
    <property type="evidence" value="ECO:0007669"/>
    <property type="project" value="UniProtKB-KW"/>
</dbReference>
<proteinExistence type="predicted"/>
<dbReference type="SUPFAM" id="SSF51735">
    <property type="entry name" value="NAD(P)-binding Rossmann-fold domains"/>
    <property type="match status" value="1"/>
</dbReference>
<evidence type="ECO:0000313" key="4">
    <source>
        <dbReference type="Proteomes" id="UP001619887"/>
    </source>
</evidence>
<keyword evidence="1" id="KW-0560">Oxidoreductase</keyword>
<dbReference type="Gene3D" id="3.40.50.720">
    <property type="entry name" value="NAD(P)-binding Rossmann-like Domain"/>
    <property type="match status" value="1"/>
</dbReference>
<dbReference type="Proteomes" id="UP001619887">
    <property type="component" value="Unassembled WGS sequence"/>
</dbReference>
<evidence type="ECO:0000259" key="2">
    <source>
        <dbReference type="Pfam" id="PF00208"/>
    </source>
</evidence>
<dbReference type="PANTHER" id="PTHR11606:SF33">
    <property type="entry name" value="GLUTAMATE DEHYDROGENASE [NAD(P)(+)]"/>
    <property type="match status" value="1"/>
</dbReference>
<protein>
    <recommendedName>
        <fullName evidence="2">Glutamate/phenylalanine/leucine/valine/L-tryptophan dehydrogenase C-terminal domain-containing protein</fullName>
    </recommendedName>
</protein>
<evidence type="ECO:0000313" key="3">
    <source>
        <dbReference type="EMBL" id="KAL3051670.1"/>
    </source>
</evidence>
<dbReference type="InterPro" id="IPR006096">
    <property type="entry name" value="Glu/Leu/Phe/Val/Trp_DH_C"/>
</dbReference>
<dbReference type="PANTHER" id="PTHR11606">
    <property type="entry name" value="GLUTAMATE DEHYDROGENASE"/>
    <property type="match status" value="1"/>
</dbReference>
<dbReference type="EMBL" id="JBIYXZ010002080">
    <property type="protein sequence ID" value="KAL3051670.1"/>
    <property type="molecule type" value="Genomic_DNA"/>
</dbReference>
<sequence length="122" mass="13196">MSLLPGAPRVSCSATGYLHRFGAKCVSIGEIDGAIYNADGIDPKALEEYKLQNGTIVGFPGAKPYEGSILEAKCHILIPAAGEKQLTTPEGSRPRSLLKVPMVPPPQMLTRSNWRTTSWLFL</sequence>
<name>A0ABD2GE55_PAGBO</name>
<dbReference type="AlphaFoldDB" id="A0ABD2GE55"/>
<gene>
    <name evidence="3" type="ORF">OYC64_001832</name>
</gene>
<dbReference type="InterPro" id="IPR036291">
    <property type="entry name" value="NAD(P)-bd_dom_sf"/>
</dbReference>
<feature type="domain" description="Glutamate/phenylalanine/leucine/valine/L-tryptophan dehydrogenase C-terminal" evidence="2">
    <location>
        <begin position="11"/>
        <end position="88"/>
    </location>
</feature>
<comment type="caution">
    <text evidence="3">The sequence shown here is derived from an EMBL/GenBank/DDBJ whole genome shotgun (WGS) entry which is preliminary data.</text>
</comment>
<keyword evidence="4" id="KW-1185">Reference proteome</keyword>